<evidence type="ECO:0000313" key="4">
    <source>
        <dbReference type="EMBL" id="OJD76065.1"/>
    </source>
</evidence>
<protein>
    <submittedName>
        <fullName evidence="4">Cell division protein DivIVC</fullName>
    </submittedName>
</protein>
<dbReference type="PANTHER" id="PTHR40027:SF1">
    <property type="entry name" value="CELL DIVISION PROTEIN DIVIC"/>
    <property type="match status" value="1"/>
</dbReference>
<dbReference type="GO" id="GO:0051301">
    <property type="term" value="P:cell division"/>
    <property type="evidence" value="ECO:0007669"/>
    <property type="project" value="UniProtKB-KW"/>
</dbReference>
<accession>A0A1J9UDD5</accession>
<proteinExistence type="predicted"/>
<dbReference type="Proteomes" id="UP000182788">
    <property type="component" value="Unassembled WGS sequence"/>
</dbReference>
<evidence type="ECO:0000256" key="3">
    <source>
        <dbReference type="SAM" id="Phobius"/>
    </source>
</evidence>
<keyword evidence="1" id="KW-0175">Coiled coil</keyword>
<dbReference type="InterPro" id="IPR007060">
    <property type="entry name" value="FtsL/DivIC"/>
</dbReference>
<name>A0A1J9UDD5_9BACI</name>
<dbReference type="GeneID" id="87593750"/>
<dbReference type="EMBL" id="MAOI01000091">
    <property type="protein sequence ID" value="OJD76065.1"/>
    <property type="molecule type" value="Genomic_DNA"/>
</dbReference>
<keyword evidence="4" id="KW-0132">Cell division</keyword>
<feature type="region of interest" description="Disordered" evidence="2">
    <location>
        <begin position="1"/>
        <end position="28"/>
    </location>
</feature>
<keyword evidence="3" id="KW-1133">Transmembrane helix</keyword>
<evidence type="ECO:0000313" key="5">
    <source>
        <dbReference type="Proteomes" id="UP000182788"/>
    </source>
</evidence>
<keyword evidence="3" id="KW-0472">Membrane</keyword>
<gene>
    <name evidence="4" type="ORF">BAU28_16375</name>
</gene>
<dbReference type="RefSeq" id="WP_071719805.1">
    <property type="nucleotide sequence ID" value="NZ_CBCSHB010000030.1"/>
</dbReference>
<comment type="caution">
    <text evidence="4">The sequence shown here is derived from an EMBL/GenBank/DDBJ whole genome shotgun (WGS) entry which is preliminary data.</text>
</comment>
<keyword evidence="3" id="KW-0812">Transmembrane</keyword>
<organism evidence="4 5">
    <name type="scientific">Bacillus paramycoides</name>
    <dbReference type="NCBI Taxonomy" id="2026194"/>
    <lineage>
        <taxon>Bacteria</taxon>
        <taxon>Bacillati</taxon>
        <taxon>Bacillota</taxon>
        <taxon>Bacilli</taxon>
        <taxon>Bacillales</taxon>
        <taxon>Bacillaceae</taxon>
        <taxon>Bacillus</taxon>
        <taxon>Bacillus cereus group</taxon>
    </lineage>
</organism>
<reference evidence="4 5" key="1">
    <citation type="submission" date="2016-06" db="EMBL/GenBank/DDBJ databases">
        <title>First insights into the genetic diversity and population structure of in the Bacillus cereus group bacteria from diverse marine environments.</title>
        <authorList>
            <person name="Liu Y."/>
            <person name="Lai Q."/>
            <person name="Shao Z."/>
        </authorList>
    </citation>
    <scope>NUCLEOTIDE SEQUENCE [LARGE SCALE GENOMIC DNA]</scope>
    <source>
        <strain evidence="4 5">NH24A2</strain>
    </source>
</reference>
<feature type="transmembrane region" description="Helical" evidence="3">
    <location>
        <begin position="37"/>
        <end position="55"/>
    </location>
</feature>
<dbReference type="AlphaFoldDB" id="A0A1J9UDD5"/>
<dbReference type="PANTHER" id="PTHR40027">
    <property type="entry name" value="CELL DIVISION PROTEIN DIVIC"/>
    <property type="match status" value="1"/>
</dbReference>
<dbReference type="InterPro" id="IPR039076">
    <property type="entry name" value="DivIC"/>
</dbReference>
<sequence>MGNIPKISSQQSNPKIPSQQVNPTTYQVNNKKTRRRIITTLAFILPVIFVLQYSLNAQQEMINEKQIALNKEQQKLSSLKKDGHSLEKDVKALTGSEEDILKFARKIYGFSKANETVFQINE</sequence>
<feature type="coiled-coil region" evidence="1">
    <location>
        <begin position="55"/>
        <end position="89"/>
    </location>
</feature>
<dbReference type="Pfam" id="PF04977">
    <property type="entry name" value="DivIC"/>
    <property type="match status" value="1"/>
</dbReference>
<evidence type="ECO:0000256" key="2">
    <source>
        <dbReference type="SAM" id="MobiDB-lite"/>
    </source>
</evidence>
<keyword evidence="4" id="KW-0131">Cell cycle</keyword>
<evidence type="ECO:0000256" key="1">
    <source>
        <dbReference type="SAM" id="Coils"/>
    </source>
</evidence>